<evidence type="ECO:0000313" key="4">
    <source>
        <dbReference type="Proteomes" id="UP000663829"/>
    </source>
</evidence>
<dbReference type="NCBIfam" id="TIGR00209">
    <property type="entry name" value="galT_1"/>
    <property type="match status" value="1"/>
</dbReference>
<dbReference type="Gene3D" id="3.30.428.10">
    <property type="entry name" value="HIT-like"/>
    <property type="match status" value="1"/>
</dbReference>
<dbReference type="GO" id="GO:0008108">
    <property type="term" value="F:UDP-glucose:hexose-1-phosphate uridylyltransferase activity"/>
    <property type="evidence" value="ECO:0007669"/>
    <property type="project" value="InterPro"/>
</dbReference>
<dbReference type="Proteomes" id="UP000681722">
    <property type="component" value="Unassembled WGS sequence"/>
</dbReference>
<dbReference type="Pfam" id="PF02744">
    <property type="entry name" value="GalP_UDP_tr_C"/>
    <property type="match status" value="1"/>
</dbReference>
<dbReference type="InterPro" id="IPR036265">
    <property type="entry name" value="HIT-like_sf"/>
</dbReference>
<name>A0A813V771_9BILA</name>
<dbReference type="Proteomes" id="UP000663829">
    <property type="component" value="Unassembled WGS sequence"/>
</dbReference>
<evidence type="ECO:0000313" key="3">
    <source>
        <dbReference type="EMBL" id="CAF3626005.1"/>
    </source>
</evidence>
<dbReference type="GO" id="GO:0033499">
    <property type="term" value="P:galactose catabolic process via UDP-galactose, Leloir pathway"/>
    <property type="evidence" value="ECO:0007669"/>
    <property type="project" value="TreeGrafter"/>
</dbReference>
<proteinExistence type="predicted"/>
<dbReference type="PANTHER" id="PTHR11943:SF1">
    <property type="entry name" value="GALACTOSE-1-PHOSPHATE URIDYLYLTRANSFERASE"/>
    <property type="match status" value="1"/>
</dbReference>
<reference evidence="2" key="1">
    <citation type="submission" date="2021-02" db="EMBL/GenBank/DDBJ databases">
        <authorList>
            <person name="Nowell W R."/>
        </authorList>
    </citation>
    <scope>NUCLEOTIDE SEQUENCE</scope>
</reference>
<dbReference type="AlphaFoldDB" id="A0A813V771"/>
<evidence type="ECO:0000259" key="1">
    <source>
        <dbReference type="Pfam" id="PF02744"/>
    </source>
</evidence>
<dbReference type="InterPro" id="IPR005850">
    <property type="entry name" value="GalP_Utransf_C"/>
</dbReference>
<organism evidence="2 4">
    <name type="scientific">Didymodactylos carnosus</name>
    <dbReference type="NCBI Taxonomy" id="1234261"/>
    <lineage>
        <taxon>Eukaryota</taxon>
        <taxon>Metazoa</taxon>
        <taxon>Spiralia</taxon>
        <taxon>Gnathifera</taxon>
        <taxon>Rotifera</taxon>
        <taxon>Eurotatoria</taxon>
        <taxon>Bdelloidea</taxon>
        <taxon>Philodinida</taxon>
        <taxon>Philodinidae</taxon>
        <taxon>Didymodactylos</taxon>
    </lineage>
</organism>
<keyword evidence="4" id="KW-1185">Reference proteome</keyword>
<accession>A0A813V771</accession>
<comment type="caution">
    <text evidence="2">The sequence shown here is derived from an EMBL/GenBank/DDBJ whole genome shotgun (WGS) entry which is preliminary data.</text>
</comment>
<dbReference type="EMBL" id="CAJNOQ010000785">
    <property type="protein sequence ID" value="CAF0838442.1"/>
    <property type="molecule type" value="Genomic_DNA"/>
</dbReference>
<dbReference type="EMBL" id="CAJOBC010000788">
    <property type="protein sequence ID" value="CAF3626005.1"/>
    <property type="molecule type" value="Genomic_DNA"/>
</dbReference>
<feature type="domain" description="Galactose-1-phosphate uridyl transferase C-terminal" evidence="1">
    <location>
        <begin position="1"/>
        <end position="92"/>
    </location>
</feature>
<protein>
    <recommendedName>
        <fullName evidence="1">Galactose-1-phosphate uridyl transferase C-terminal domain-containing protein</fullName>
    </recommendedName>
</protein>
<sequence>MKQLLIKYDNLFETSFPYSMGWHCAPTAKYLDEDCQYWQLHASYYPPLVRSATIKKFMVGYEMLAQAQRDITPEYAAQTLKQLSGEIHYKDKK</sequence>
<evidence type="ECO:0000313" key="2">
    <source>
        <dbReference type="EMBL" id="CAF0838442.1"/>
    </source>
</evidence>
<dbReference type="PANTHER" id="PTHR11943">
    <property type="entry name" value="GALACTOSE-1-PHOSPHATE URIDYLYLTRANSFERASE"/>
    <property type="match status" value="1"/>
</dbReference>
<dbReference type="InterPro" id="IPR001937">
    <property type="entry name" value="GalP_UDPtransf1"/>
</dbReference>
<gene>
    <name evidence="2" type="ORF">GPM918_LOCUS5433</name>
    <name evidence="3" type="ORF">SRO942_LOCUS5446</name>
</gene>
<dbReference type="OrthoDB" id="418412at2759"/>
<dbReference type="GO" id="GO:0005737">
    <property type="term" value="C:cytoplasm"/>
    <property type="evidence" value="ECO:0007669"/>
    <property type="project" value="TreeGrafter"/>
</dbReference>
<dbReference type="SUPFAM" id="SSF54197">
    <property type="entry name" value="HIT-like"/>
    <property type="match status" value="1"/>
</dbReference>
<dbReference type="GO" id="GO:0008270">
    <property type="term" value="F:zinc ion binding"/>
    <property type="evidence" value="ECO:0007669"/>
    <property type="project" value="InterPro"/>
</dbReference>